<protein>
    <submittedName>
        <fullName evidence="2">RES domain-containing protein</fullName>
    </submittedName>
</protein>
<organism evidence="2 3">
    <name type="scientific">Umezawaea tangerina</name>
    <dbReference type="NCBI Taxonomy" id="84725"/>
    <lineage>
        <taxon>Bacteria</taxon>
        <taxon>Bacillati</taxon>
        <taxon>Actinomycetota</taxon>
        <taxon>Actinomycetes</taxon>
        <taxon>Pseudonocardiales</taxon>
        <taxon>Pseudonocardiaceae</taxon>
        <taxon>Umezawaea</taxon>
    </lineage>
</organism>
<dbReference type="Pfam" id="PF08808">
    <property type="entry name" value="RES"/>
    <property type="match status" value="1"/>
</dbReference>
<dbReference type="InterPro" id="IPR014914">
    <property type="entry name" value="RES_dom"/>
</dbReference>
<dbReference type="AlphaFoldDB" id="A0A2T0T490"/>
<evidence type="ECO:0000313" key="2">
    <source>
        <dbReference type="EMBL" id="PRY40498.1"/>
    </source>
</evidence>
<dbReference type="Proteomes" id="UP000239494">
    <property type="component" value="Unassembled WGS sequence"/>
</dbReference>
<evidence type="ECO:0000259" key="1">
    <source>
        <dbReference type="SMART" id="SM00953"/>
    </source>
</evidence>
<comment type="caution">
    <text evidence="2">The sequence shown here is derived from an EMBL/GenBank/DDBJ whole genome shotgun (WGS) entry which is preliminary data.</text>
</comment>
<accession>A0A2T0T490</accession>
<evidence type="ECO:0000313" key="3">
    <source>
        <dbReference type="Proteomes" id="UP000239494"/>
    </source>
</evidence>
<reference evidence="2 3" key="1">
    <citation type="submission" date="2018-03" db="EMBL/GenBank/DDBJ databases">
        <title>Genomic Encyclopedia of Archaeal and Bacterial Type Strains, Phase II (KMG-II): from individual species to whole genera.</title>
        <authorList>
            <person name="Goeker M."/>
        </authorList>
    </citation>
    <scope>NUCLEOTIDE SEQUENCE [LARGE SCALE GENOMIC DNA]</scope>
    <source>
        <strain evidence="2 3">DSM 44720</strain>
    </source>
</reference>
<keyword evidence="3" id="KW-1185">Reference proteome</keyword>
<dbReference type="SMART" id="SM00953">
    <property type="entry name" value="RES"/>
    <property type="match status" value="1"/>
</dbReference>
<proteinExistence type="predicted"/>
<gene>
    <name evidence="2" type="ORF">CLV43_106234</name>
</gene>
<feature type="domain" description="RES" evidence="1">
    <location>
        <begin position="16"/>
        <end position="164"/>
    </location>
</feature>
<dbReference type="EMBL" id="PVTF01000006">
    <property type="protein sequence ID" value="PRY40498.1"/>
    <property type="molecule type" value="Genomic_DNA"/>
</dbReference>
<sequence>MHRCHGSAYEGHAFNPGNGGGGRFHWFADRSGNTVPVLYAADCYQGAVAETIFRNVPLSGRRTVYQRNYRGRTTSVLQLDSSANLELVEFHDPGLLRLGVRPRRLTETNSAHYGRTVRWAEAVHQQIDVAQGIVWISGRFNTARAVMLFGDRVDPTILTVVPRSAEQVDSVPGLARLVKLANEAGITVAKQQPRRKPRFPA</sequence>
<name>A0A2T0T490_9PSEU</name>